<evidence type="ECO:0000313" key="2">
    <source>
        <dbReference type="EMBL" id="WTT19002.1"/>
    </source>
</evidence>
<accession>A0AAU2A2U5</accession>
<sequence length="218" mass="23951">METLAGEWWESGSWWQFAITISVSLMAGALAAWAALRSTNPKRKINWWIQSNTPLFNRPAGDGALLNVALGSVRLSSPRIVELVISNSGSRDVTASMFHEGESINFDFDEDVSAILDVVTDPEGTLLPRIEAWRTLIPATGGRHRGGILIKPSLLRRGQTIAVTVLVDGEEKPVQCAQFPLIDVDQSNVRPGSLSREVVDVLPNTFLHVGPFRIRLSR</sequence>
<reference evidence="2" key="1">
    <citation type="submission" date="2022-10" db="EMBL/GenBank/DDBJ databases">
        <title>The complete genomes of actinobacterial strains from the NBC collection.</title>
        <authorList>
            <person name="Joergensen T.S."/>
            <person name="Alvarez Arevalo M."/>
            <person name="Sterndorff E.B."/>
            <person name="Faurdal D."/>
            <person name="Vuksanovic O."/>
            <person name="Mourched A.-S."/>
            <person name="Charusanti P."/>
            <person name="Shaw S."/>
            <person name="Blin K."/>
            <person name="Weber T."/>
        </authorList>
    </citation>
    <scope>NUCLEOTIDE SEQUENCE</scope>
    <source>
        <strain evidence="2">NBC_00093</strain>
    </source>
</reference>
<evidence type="ECO:0000256" key="1">
    <source>
        <dbReference type="SAM" id="Phobius"/>
    </source>
</evidence>
<organism evidence="2">
    <name type="scientific">Streptomyces sp. NBC_00093</name>
    <dbReference type="NCBI Taxonomy" id="2975649"/>
    <lineage>
        <taxon>Bacteria</taxon>
        <taxon>Bacillati</taxon>
        <taxon>Actinomycetota</taxon>
        <taxon>Actinomycetes</taxon>
        <taxon>Kitasatosporales</taxon>
        <taxon>Streptomycetaceae</taxon>
        <taxon>Streptomyces</taxon>
    </lineage>
</organism>
<dbReference type="AlphaFoldDB" id="A0AAU2A2U5"/>
<keyword evidence="1" id="KW-0472">Membrane</keyword>
<keyword evidence="1" id="KW-1133">Transmembrane helix</keyword>
<feature type="transmembrane region" description="Helical" evidence="1">
    <location>
        <begin position="14"/>
        <end position="36"/>
    </location>
</feature>
<dbReference type="EMBL" id="CP108222">
    <property type="protein sequence ID" value="WTT19002.1"/>
    <property type="molecule type" value="Genomic_DNA"/>
</dbReference>
<gene>
    <name evidence="2" type="ORF">OHA22_27465</name>
</gene>
<keyword evidence="1" id="KW-0812">Transmembrane</keyword>
<name>A0AAU2A2U5_9ACTN</name>
<proteinExistence type="predicted"/>
<protein>
    <submittedName>
        <fullName evidence="2">Uncharacterized protein</fullName>
    </submittedName>
</protein>